<comment type="subcellular location">
    <subcellularLocation>
        <location evidence="1">Mitochondrion matrix</location>
        <location evidence="1">Mitochondrion nucleoid</location>
    </subcellularLocation>
</comment>
<keyword evidence="6" id="KW-0238">DNA-binding</keyword>
<reference evidence="11" key="2">
    <citation type="submission" date="2021-01" db="EMBL/GenBank/DDBJ databases">
        <authorList>
            <person name="Schikora-Tamarit M.A."/>
        </authorList>
    </citation>
    <scope>NUCLEOTIDE SEQUENCE</scope>
    <source>
        <strain evidence="11">CBS6075</strain>
    </source>
</reference>
<dbReference type="EMBL" id="JAEUBE010000295">
    <property type="protein sequence ID" value="KAH3666160.1"/>
    <property type="molecule type" value="Genomic_DNA"/>
</dbReference>
<organism evidence="11 12">
    <name type="scientific">Ogataea philodendri</name>
    <dbReference type="NCBI Taxonomy" id="1378263"/>
    <lineage>
        <taxon>Eukaryota</taxon>
        <taxon>Fungi</taxon>
        <taxon>Dikarya</taxon>
        <taxon>Ascomycota</taxon>
        <taxon>Saccharomycotina</taxon>
        <taxon>Pichiomycetes</taxon>
        <taxon>Pichiales</taxon>
        <taxon>Pichiaceae</taxon>
        <taxon>Ogataea</taxon>
    </lineage>
</organism>
<dbReference type="GO" id="GO:0000725">
    <property type="term" value="P:recombinational repair"/>
    <property type="evidence" value="ECO:0007669"/>
    <property type="project" value="TreeGrafter"/>
</dbReference>
<gene>
    <name evidence="11" type="ORF">OGAPHI_004349</name>
</gene>
<keyword evidence="8" id="KW-0234">DNA repair</keyword>
<evidence type="ECO:0000256" key="8">
    <source>
        <dbReference type="ARBA" id="ARBA00023204"/>
    </source>
</evidence>
<accession>A0A9P8P6Y2</accession>
<evidence type="ECO:0000256" key="5">
    <source>
        <dbReference type="ARBA" id="ARBA00022946"/>
    </source>
</evidence>
<dbReference type="GeneID" id="70236314"/>
<reference evidence="11" key="1">
    <citation type="journal article" date="2021" name="Open Biol.">
        <title>Shared evolutionary footprints suggest mitochondrial oxidative damage underlies multiple complex I losses in fungi.</title>
        <authorList>
            <person name="Schikora-Tamarit M.A."/>
            <person name="Marcet-Houben M."/>
            <person name="Nosek J."/>
            <person name="Gabaldon T."/>
        </authorList>
    </citation>
    <scope>NUCLEOTIDE SEQUENCE</scope>
    <source>
        <strain evidence="11">CBS6075</strain>
    </source>
</reference>
<dbReference type="PANTHER" id="PTHR31404">
    <property type="entry name" value="MITOCHONDRIAL GENOME MAINTENANCE PROTEIN MGM101"/>
    <property type="match status" value="1"/>
</dbReference>
<dbReference type="GO" id="GO:0003697">
    <property type="term" value="F:single-stranded DNA binding"/>
    <property type="evidence" value="ECO:0007669"/>
    <property type="project" value="InterPro"/>
</dbReference>
<feature type="compositionally biased region" description="Polar residues" evidence="10">
    <location>
        <begin position="15"/>
        <end position="28"/>
    </location>
</feature>
<evidence type="ECO:0000256" key="1">
    <source>
        <dbReference type="ARBA" id="ARBA00004436"/>
    </source>
</evidence>
<dbReference type="GO" id="GO:0000262">
    <property type="term" value="C:mitochondrial chromosome"/>
    <property type="evidence" value="ECO:0007669"/>
    <property type="project" value="InterPro"/>
</dbReference>
<protein>
    <recommendedName>
        <fullName evidence="3">Mitochondrial genome maintenance protein MGM101</fullName>
    </recommendedName>
</protein>
<keyword evidence="4" id="KW-0227">DNA damage</keyword>
<dbReference type="AlphaFoldDB" id="A0A9P8P6Y2"/>
<dbReference type="Proteomes" id="UP000769157">
    <property type="component" value="Unassembled WGS sequence"/>
</dbReference>
<evidence type="ECO:0000256" key="4">
    <source>
        <dbReference type="ARBA" id="ARBA00022763"/>
    </source>
</evidence>
<dbReference type="InterPro" id="IPR009446">
    <property type="entry name" value="Mgm101"/>
</dbReference>
<keyword evidence="12" id="KW-1185">Reference proteome</keyword>
<evidence type="ECO:0000256" key="7">
    <source>
        <dbReference type="ARBA" id="ARBA00023128"/>
    </source>
</evidence>
<dbReference type="Pfam" id="PF06420">
    <property type="entry name" value="Mgm101p"/>
    <property type="match status" value="1"/>
</dbReference>
<keyword evidence="5" id="KW-0809">Transit peptide</keyword>
<evidence type="ECO:0000256" key="10">
    <source>
        <dbReference type="SAM" id="MobiDB-lite"/>
    </source>
</evidence>
<name>A0A9P8P6Y2_9ASCO</name>
<evidence type="ECO:0000313" key="11">
    <source>
        <dbReference type="EMBL" id="KAH3666160.1"/>
    </source>
</evidence>
<dbReference type="RefSeq" id="XP_046061364.1">
    <property type="nucleotide sequence ID" value="XM_046205418.1"/>
</dbReference>
<evidence type="ECO:0000256" key="6">
    <source>
        <dbReference type="ARBA" id="ARBA00023125"/>
    </source>
</evidence>
<comment type="caution">
    <text evidence="11">The sequence shown here is derived from an EMBL/GenBank/DDBJ whole genome shotgun (WGS) entry which is preliminary data.</text>
</comment>
<feature type="compositionally biased region" description="Low complexity" evidence="10">
    <location>
        <begin position="248"/>
        <end position="282"/>
    </location>
</feature>
<evidence type="ECO:0000256" key="3">
    <source>
        <dbReference type="ARBA" id="ARBA00013628"/>
    </source>
</evidence>
<feature type="region of interest" description="Disordered" evidence="10">
    <location>
        <begin position="1"/>
        <end position="56"/>
    </location>
</feature>
<keyword evidence="7" id="KW-0496">Mitochondrion</keyword>
<evidence type="ECO:0000256" key="2">
    <source>
        <dbReference type="ARBA" id="ARBA00007053"/>
    </source>
</evidence>
<dbReference type="OrthoDB" id="17164at2759"/>
<feature type="region of interest" description="Disordered" evidence="10">
    <location>
        <begin position="243"/>
        <end position="282"/>
    </location>
</feature>
<comment type="similarity">
    <text evidence="2">Belongs to the MGM101 family.</text>
</comment>
<dbReference type="GO" id="GO:0036297">
    <property type="term" value="P:interstrand cross-link repair"/>
    <property type="evidence" value="ECO:0007669"/>
    <property type="project" value="TreeGrafter"/>
</dbReference>
<proteinExistence type="inferred from homology"/>
<evidence type="ECO:0000313" key="12">
    <source>
        <dbReference type="Proteomes" id="UP000769157"/>
    </source>
</evidence>
<keyword evidence="9" id="KW-1135">Mitochondrion nucleoid</keyword>
<dbReference type="PANTHER" id="PTHR31404:SF0">
    <property type="entry name" value="MITOCHONDRIAL GENOME MAINTENANCE PROTEIN MGM101"/>
    <property type="match status" value="1"/>
</dbReference>
<sequence>MDVEPAEIDQEWNHNETPGSLDNVSGKDSNCKALLDVKQLPQVPDDGNTDTGKGEDSDSCLCNVGIVEQDQKGSKSTCWDGVAALLHGVEHQWDGESAEDCRQGSKRNVRDGVGNITVSNIVELEFSIKANKISNKGDQELGKRRVEVKKVGSLEVVRGKLTKVDLVEHHFVWVPDIVESGAQSEKRQQHTSELVKMFANGRHFARTLGYVSRRYASDFQASHEAFLNDISAASKTVKKAVPYKSVRTSTTTTSAPTSTKSNTTTASATSTPAPETNTESTPVVEGTLSQMFESSLNDGVPLQGDSSHNWSETFHGLANQAFPKESQKILSDPLPDDDIEITPDGLLYLPEIKYRRILNRAFGPGAWGLAPRSETLVSKSGMGGLLTREYGLVIYGRLVSIARGEQTFFSEKGIPTATEGCKSNALMRCCKDLGIASELWDPRFIKKFKKKNCEEVFVEYVPTKRKKKIWKRKDEDIEYPYKKNVWLTGLCTNDKHVRESGDESVLQRILDVDQVETSLVLLSVSDNTHSTQVTTTGHHDQSTGVELNKVGDLSGLKINLDGVVDFDSWIWVSESSTIVGNNVRDTLLTKLDLLDLAQFVRSLLGSDSVDSESTFNIVDESEVLVGSIQSDDIHETSWEGRVGSHLAVDLDVSLHQDGLDFSTVQSIL</sequence>
<evidence type="ECO:0000256" key="9">
    <source>
        <dbReference type="ARBA" id="ARBA00023271"/>
    </source>
</evidence>
<feature type="compositionally biased region" description="Acidic residues" evidence="10">
    <location>
        <begin position="1"/>
        <end position="10"/>
    </location>
</feature>